<protein>
    <submittedName>
        <fullName evidence="8">Putative arylsulfatase</fullName>
    </submittedName>
</protein>
<dbReference type="PANTHER" id="PTHR10342">
    <property type="entry name" value="ARYLSULFATASE"/>
    <property type="match status" value="1"/>
</dbReference>
<dbReference type="GO" id="GO:0008484">
    <property type="term" value="F:sulfuric ester hydrolase activity"/>
    <property type="evidence" value="ECO:0007669"/>
    <property type="project" value="InterPro"/>
</dbReference>
<dbReference type="PANTHER" id="PTHR10342:SF274">
    <property type="entry name" value="ARYLSULFATASE B"/>
    <property type="match status" value="1"/>
</dbReference>
<dbReference type="RefSeq" id="XP_009037930.1">
    <property type="nucleotide sequence ID" value="XM_009039682.1"/>
</dbReference>
<proteinExistence type="inferred from homology"/>
<keyword evidence="4" id="KW-0106">Calcium</keyword>
<evidence type="ECO:0000256" key="6">
    <source>
        <dbReference type="SAM" id="SignalP"/>
    </source>
</evidence>
<dbReference type="Gene3D" id="3.40.720.10">
    <property type="entry name" value="Alkaline Phosphatase, subunit A"/>
    <property type="match status" value="1"/>
</dbReference>
<evidence type="ECO:0000313" key="9">
    <source>
        <dbReference type="Proteomes" id="UP000002729"/>
    </source>
</evidence>
<dbReference type="Proteomes" id="UP000002729">
    <property type="component" value="Unassembled WGS sequence"/>
</dbReference>
<keyword evidence="6" id="KW-0732">Signal</keyword>
<sequence length="512" mass="53563">MGSRIAPLLLLLTSSTASTKPHLIFLLADDEGWNNGFYNEDVLTPHTDALVAAGVKLTNHYVYKFCSPTRSSFLSGRLPIHVNQENSATEQAGAGVPLGMSTIGETMRAAGYRTAHVGKWHCGMATPAHTPYGRGFDSSIGFFNFGEDHYTQVRGGQALEEGGASGQCSGVDLWRDGAPARGENGTYGGYTFTRAAVAAVEANDTKPLFLFAAFQNLHPPLEVPPEYVARYANETLRTTINGMAAFLDDSVGNVTKALKKQNMYDSSLIVYTPDNGGYLTQGGDDAPFRGGKFSDFQGGVRVAAFISGGLVPAGLRGTASAALVHVCDWMATFAALGGGAIPADAVAGLPAPDSLDVWPALSRGRPSPRTEVPLSILPADGAARAFVDFDGVGYFVGGEGLIVGDMKLLLGYQHIGPFDKVTNATCAGVAGPWAAGRPGVPCDCATSGCLYNVTADPTESDDLAAARPGAVAALRTRLEALRATVYAPDRGAKDDAACAQIATNGGFWGPWR</sequence>
<dbReference type="InParanoid" id="F0YBK6"/>
<keyword evidence="2" id="KW-0479">Metal-binding</keyword>
<dbReference type="InterPro" id="IPR047115">
    <property type="entry name" value="ARSB"/>
</dbReference>
<keyword evidence="3" id="KW-0378">Hydrolase</keyword>
<evidence type="ECO:0000256" key="5">
    <source>
        <dbReference type="ARBA" id="ARBA00023180"/>
    </source>
</evidence>
<comment type="similarity">
    <text evidence="1">Belongs to the sulfatase family.</text>
</comment>
<dbReference type="AlphaFoldDB" id="F0YBK6"/>
<keyword evidence="5" id="KW-0325">Glycoprotein</keyword>
<dbReference type="InterPro" id="IPR024607">
    <property type="entry name" value="Sulfatase_CS"/>
</dbReference>
<evidence type="ECO:0000256" key="2">
    <source>
        <dbReference type="ARBA" id="ARBA00022723"/>
    </source>
</evidence>
<evidence type="ECO:0000256" key="3">
    <source>
        <dbReference type="ARBA" id="ARBA00022801"/>
    </source>
</evidence>
<organism evidence="9">
    <name type="scientific">Aureococcus anophagefferens</name>
    <name type="common">Harmful bloom alga</name>
    <dbReference type="NCBI Taxonomy" id="44056"/>
    <lineage>
        <taxon>Eukaryota</taxon>
        <taxon>Sar</taxon>
        <taxon>Stramenopiles</taxon>
        <taxon>Ochrophyta</taxon>
        <taxon>Pelagophyceae</taxon>
        <taxon>Pelagomonadales</taxon>
        <taxon>Pelagomonadaceae</taxon>
        <taxon>Aureococcus</taxon>
    </lineage>
</organism>
<dbReference type="InterPro" id="IPR000917">
    <property type="entry name" value="Sulfatase_N"/>
</dbReference>
<dbReference type="CDD" id="cd16029">
    <property type="entry name" value="4-S"/>
    <property type="match status" value="1"/>
</dbReference>
<dbReference type="Gene3D" id="3.30.1120.10">
    <property type="match status" value="1"/>
</dbReference>
<accession>F0YBK6</accession>
<evidence type="ECO:0000256" key="4">
    <source>
        <dbReference type="ARBA" id="ARBA00022837"/>
    </source>
</evidence>
<dbReference type="EMBL" id="GL833131">
    <property type="protein sequence ID" value="EGB07299.1"/>
    <property type="molecule type" value="Genomic_DNA"/>
</dbReference>
<dbReference type="GeneID" id="20220409"/>
<dbReference type="GO" id="GO:0046872">
    <property type="term" value="F:metal ion binding"/>
    <property type="evidence" value="ECO:0007669"/>
    <property type="project" value="UniProtKB-KW"/>
</dbReference>
<dbReference type="SUPFAM" id="SSF53649">
    <property type="entry name" value="Alkaline phosphatase-like"/>
    <property type="match status" value="1"/>
</dbReference>
<dbReference type="PROSITE" id="PS00149">
    <property type="entry name" value="SULFATASE_2"/>
    <property type="match status" value="1"/>
</dbReference>
<feature type="chain" id="PRO_5003264556" evidence="6">
    <location>
        <begin position="19"/>
        <end position="512"/>
    </location>
</feature>
<dbReference type="InterPro" id="IPR017850">
    <property type="entry name" value="Alkaline_phosphatase_core_sf"/>
</dbReference>
<dbReference type="OMA" id="MIKCPPR"/>
<dbReference type="KEGG" id="aaf:AURANDRAFT_27667"/>
<dbReference type="Pfam" id="PF00884">
    <property type="entry name" value="Sulfatase"/>
    <property type="match status" value="1"/>
</dbReference>
<gene>
    <name evidence="8" type="primary">ARS14</name>
    <name evidence="8" type="ORF">AURANDRAFT_27667</name>
</gene>
<reference evidence="8 9" key="1">
    <citation type="journal article" date="2011" name="Proc. Natl. Acad. Sci. U.S.A.">
        <title>Niche of harmful alga Aureococcus anophagefferens revealed through ecogenomics.</title>
        <authorList>
            <person name="Gobler C.J."/>
            <person name="Berry D.L."/>
            <person name="Dyhrman S.T."/>
            <person name="Wilhelm S.W."/>
            <person name="Salamov A."/>
            <person name="Lobanov A.V."/>
            <person name="Zhang Y."/>
            <person name="Collier J.L."/>
            <person name="Wurch L.L."/>
            <person name="Kustka A.B."/>
            <person name="Dill B.D."/>
            <person name="Shah M."/>
            <person name="VerBerkmoes N.C."/>
            <person name="Kuo A."/>
            <person name="Terry A."/>
            <person name="Pangilinan J."/>
            <person name="Lindquist E.A."/>
            <person name="Lucas S."/>
            <person name="Paulsen I.T."/>
            <person name="Hattenrath-Lehmann T.K."/>
            <person name="Talmage S.C."/>
            <person name="Walker E.A."/>
            <person name="Koch F."/>
            <person name="Burson A.M."/>
            <person name="Marcoval M.A."/>
            <person name="Tang Y.Z."/>
            <person name="Lecleir G.R."/>
            <person name="Coyne K.J."/>
            <person name="Berg G.M."/>
            <person name="Bertrand E.M."/>
            <person name="Saito M.A."/>
            <person name="Gladyshev V.N."/>
            <person name="Grigoriev I.V."/>
        </authorList>
    </citation>
    <scope>NUCLEOTIDE SEQUENCE [LARGE SCALE GENOMIC DNA]</scope>
    <source>
        <strain evidence="9">CCMP 1984</strain>
    </source>
</reference>
<evidence type="ECO:0000259" key="7">
    <source>
        <dbReference type="Pfam" id="PF00884"/>
    </source>
</evidence>
<feature type="signal peptide" evidence="6">
    <location>
        <begin position="1"/>
        <end position="18"/>
    </location>
</feature>
<keyword evidence="9" id="KW-1185">Reference proteome</keyword>
<dbReference type="eggNOG" id="KOG3867">
    <property type="taxonomic scope" value="Eukaryota"/>
</dbReference>
<feature type="domain" description="Sulfatase N-terminal" evidence="7">
    <location>
        <begin position="21"/>
        <end position="338"/>
    </location>
</feature>
<evidence type="ECO:0000313" key="8">
    <source>
        <dbReference type="EMBL" id="EGB07299.1"/>
    </source>
</evidence>
<name>F0YBK6_AURAN</name>
<evidence type="ECO:0000256" key="1">
    <source>
        <dbReference type="ARBA" id="ARBA00008779"/>
    </source>
</evidence>
<dbReference type="OrthoDB" id="408574at2759"/>